<feature type="compositionally biased region" description="Acidic residues" evidence="5">
    <location>
        <begin position="583"/>
        <end position="592"/>
    </location>
</feature>
<keyword evidence="1 4" id="KW-0853">WD repeat</keyword>
<dbReference type="InterPro" id="IPR019775">
    <property type="entry name" value="WD40_repeat_CS"/>
</dbReference>
<evidence type="ECO:0000256" key="4">
    <source>
        <dbReference type="PROSITE-ProRule" id="PRU00221"/>
    </source>
</evidence>
<dbReference type="RefSeq" id="XP_066919105.1">
    <property type="nucleotide sequence ID" value="XM_067063004.1"/>
</dbReference>
<dbReference type="SMART" id="SM00320">
    <property type="entry name" value="WD40"/>
    <property type="match status" value="6"/>
</dbReference>
<dbReference type="InterPro" id="IPR015943">
    <property type="entry name" value="WD40/YVTN_repeat-like_dom_sf"/>
</dbReference>
<proteinExistence type="inferred from homology"/>
<dbReference type="EnsemblMetazoa" id="CLYHEMT015326.1">
    <property type="protein sequence ID" value="CLYHEMP015326.1"/>
    <property type="gene ID" value="CLYHEMG015326"/>
</dbReference>
<dbReference type="OrthoDB" id="10264376at2759"/>
<evidence type="ECO:0000256" key="5">
    <source>
        <dbReference type="SAM" id="MobiDB-lite"/>
    </source>
</evidence>
<dbReference type="GO" id="GO:0005634">
    <property type="term" value="C:nucleus"/>
    <property type="evidence" value="ECO:0007669"/>
    <property type="project" value="TreeGrafter"/>
</dbReference>
<dbReference type="PROSITE" id="PS50294">
    <property type="entry name" value="WD_REPEATS_REGION"/>
    <property type="match status" value="2"/>
</dbReference>
<evidence type="ECO:0008006" key="8">
    <source>
        <dbReference type="Google" id="ProtNLM"/>
    </source>
</evidence>
<dbReference type="InterPro" id="IPR001680">
    <property type="entry name" value="WD40_rpt"/>
</dbReference>
<dbReference type="GeneID" id="136806430"/>
<evidence type="ECO:0000313" key="6">
    <source>
        <dbReference type="EnsemblMetazoa" id="CLYHEMP015326.1"/>
    </source>
</evidence>
<dbReference type="Proteomes" id="UP000594262">
    <property type="component" value="Unplaced"/>
</dbReference>
<dbReference type="InterPro" id="IPR036322">
    <property type="entry name" value="WD40_repeat_dom_sf"/>
</dbReference>
<evidence type="ECO:0000256" key="2">
    <source>
        <dbReference type="ARBA" id="ARBA00022737"/>
    </source>
</evidence>
<dbReference type="FunFam" id="2.130.10.10:FF:001319">
    <property type="entry name" value="Gastrulation defective protein 1"/>
    <property type="match status" value="1"/>
</dbReference>
<organism evidence="6 7">
    <name type="scientific">Clytia hemisphaerica</name>
    <dbReference type="NCBI Taxonomy" id="252671"/>
    <lineage>
        <taxon>Eukaryota</taxon>
        <taxon>Metazoa</taxon>
        <taxon>Cnidaria</taxon>
        <taxon>Hydrozoa</taxon>
        <taxon>Hydroidolina</taxon>
        <taxon>Leptothecata</taxon>
        <taxon>Obeliida</taxon>
        <taxon>Clytiidae</taxon>
        <taxon>Clytia</taxon>
    </lineage>
</organism>
<keyword evidence="2" id="KW-0677">Repeat</keyword>
<accession>A0A7M5WZD3</accession>
<dbReference type="SUPFAM" id="SSF50978">
    <property type="entry name" value="WD40 repeat-like"/>
    <property type="match status" value="1"/>
</dbReference>
<feature type="repeat" description="WD" evidence="4">
    <location>
        <begin position="223"/>
        <end position="265"/>
    </location>
</feature>
<dbReference type="Gene3D" id="2.130.10.10">
    <property type="entry name" value="YVTN repeat-like/Quinoprotein amine dehydrogenase"/>
    <property type="match status" value="2"/>
</dbReference>
<feature type="compositionally biased region" description="Basic and acidic residues" evidence="5">
    <location>
        <begin position="77"/>
        <end position="98"/>
    </location>
</feature>
<evidence type="ECO:0000313" key="7">
    <source>
        <dbReference type="Proteomes" id="UP000594262"/>
    </source>
</evidence>
<dbReference type="PROSITE" id="PS00678">
    <property type="entry name" value="WD_REPEATS_1"/>
    <property type="match status" value="1"/>
</dbReference>
<dbReference type="PROSITE" id="PS50082">
    <property type="entry name" value="WD_REPEATS_2"/>
    <property type="match status" value="2"/>
</dbReference>
<feature type="region of interest" description="Disordered" evidence="5">
    <location>
        <begin position="1"/>
        <end position="117"/>
    </location>
</feature>
<feature type="compositionally biased region" description="Basic and acidic residues" evidence="5">
    <location>
        <begin position="501"/>
        <end position="511"/>
    </location>
</feature>
<evidence type="ECO:0000256" key="3">
    <source>
        <dbReference type="ARBA" id="ARBA00038343"/>
    </source>
</evidence>
<feature type="compositionally biased region" description="Acidic residues" evidence="5">
    <location>
        <begin position="99"/>
        <end position="109"/>
    </location>
</feature>
<sequence length="602" mass="67827">MASEEEMMRQMMGFSGFGAAEKPQVKQFEKVSQQRIEEAKRKDDKDEEKTKNQTDFDVDDDEEVIGPLPPGFGQSGNEEKSKEPKEKGSEEAKQKKDSDEESEDDEEENIIQKIPRSHEITLKHGTKVISALALDPSGSRLASGGYNYDVKFWDFNSMDINLRAFRTIEPFESHWIHSLKYSITGDMLLIGAGNAQPKVLDRDGHQVYECKKGDQYIVDMRNTKGHISMVRNCCWDPKDRNMFISSGDDGTVRLWDINTVRKNKEVIVVKDMQRRKTGCTYCTFNHDGKLILAAGQDGSIQGWDTKKMFVNTSIKIPNAHTKGSETSCLTLAHDNRTLISRGGDDTVKQWDLRNVKKPVATMDGLTTYYSTTMCSFSPDEKLLLTGTSTKKEGEGSLLFLERDTFETVYQVKFGKGVSVVTSLWHPKLNQIVVGLSDGNVRVLFDPTKSRNGATLCVGKVKHKRVDLGEEMIKPQIVNPHSLRMYREKKIDSVKKMKAKMRKDPITSHKPEAPMGTGHGAGGRLKEGMSLTGFVVKNIALAKKDDLNPREALLRHAKEAEKNPFWISPAYASTQPKKIFKEESSEEEEEDDMGPLGKRQKTQ</sequence>
<comment type="similarity">
    <text evidence="3">Belongs to the WD repeat GAD-1 family.</text>
</comment>
<feature type="region of interest" description="Disordered" evidence="5">
    <location>
        <begin position="575"/>
        <end position="602"/>
    </location>
</feature>
<dbReference type="AlphaFoldDB" id="A0A7M5WZD3"/>
<dbReference type="InterPro" id="IPR051858">
    <property type="entry name" value="WD_repeat_GAD-1"/>
</dbReference>
<dbReference type="Pfam" id="PF00400">
    <property type="entry name" value="WD40"/>
    <property type="match status" value="4"/>
</dbReference>
<dbReference type="PANTHER" id="PTHR16017">
    <property type="entry name" value="GASTRULATION DEFECTIVE PROTEIN 1-RELATED"/>
    <property type="match status" value="1"/>
</dbReference>
<name>A0A7M5WZD3_9CNID</name>
<feature type="region of interest" description="Disordered" evidence="5">
    <location>
        <begin position="499"/>
        <end position="520"/>
    </location>
</feature>
<keyword evidence="7" id="KW-1185">Reference proteome</keyword>
<feature type="compositionally biased region" description="Basic and acidic residues" evidence="5">
    <location>
        <begin position="35"/>
        <end position="54"/>
    </location>
</feature>
<dbReference type="PANTHER" id="PTHR16017:SF0">
    <property type="entry name" value="WD REPEAT-CONTAINING PROTEIN 70"/>
    <property type="match status" value="1"/>
</dbReference>
<evidence type="ECO:0000256" key="1">
    <source>
        <dbReference type="ARBA" id="ARBA00022574"/>
    </source>
</evidence>
<reference evidence="6" key="1">
    <citation type="submission" date="2021-01" db="UniProtKB">
        <authorList>
            <consortium name="EnsemblMetazoa"/>
        </authorList>
    </citation>
    <scope>IDENTIFICATION</scope>
</reference>
<protein>
    <recommendedName>
        <fullName evidence="8">WD repeat-containing protein 70</fullName>
    </recommendedName>
</protein>
<feature type="repeat" description="WD" evidence="4">
    <location>
        <begin position="122"/>
        <end position="163"/>
    </location>
</feature>
<dbReference type="GO" id="GO:0035861">
    <property type="term" value="C:site of double-strand break"/>
    <property type="evidence" value="ECO:0007669"/>
    <property type="project" value="TreeGrafter"/>
</dbReference>